<reference evidence="2 3" key="1">
    <citation type="journal article" date="2018" name="Int. J. Syst. Evol. Microbiol.">
        <title>Pseudooceanicola lipolyticus sp. nov., a marine alphaproteobacterium, reclassification of Oceanicola flagellatus as Pseudooceanicola flagellatus comb. nov. and emended description of the genus Pseudooceanicola.</title>
        <authorList>
            <person name="Huang M.-M."/>
            <person name="Guo L.-L."/>
            <person name="Wu Y.-H."/>
            <person name="Lai Q.-L."/>
            <person name="Shao Z.-Z."/>
            <person name="Wang C.-S."/>
            <person name="Wu M."/>
            <person name="Xu X.-W."/>
        </authorList>
    </citation>
    <scope>NUCLEOTIDE SEQUENCE [LARGE SCALE GENOMIC DNA]</scope>
    <source>
        <strain evidence="2 3">Ar-45</strain>
    </source>
</reference>
<sequence length="128" mass="13129">MTPVQPFPSDIGDPEMLTPVTFKKHVGRYNPGETAGFLPQRAAQYIASGLAVAYQAPKTTSAKATEASEAAQALAEAQTLKAEMEARAAELDAREAALAEKEAGGATTSAKSDAGIPPAQGAKTAAKK</sequence>
<organism evidence="2 3">
    <name type="scientific">Pseudooceanicola antarcticus</name>
    <dbReference type="NCBI Taxonomy" id="1247613"/>
    <lineage>
        <taxon>Bacteria</taxon>
        <taxon>Pseudomonadati</taxon>
        <taxon>Pseudomonadota</taxon>
        <taxon>Alphaproteobacteria</taxon>
        <taxon>Rhodobacterales</taxon>
        <taxon>Paracoccaceae</taxon>
        <taxon>Pseudooceanicola</taxon>
    </lineage>
</organism>
<evidence type="ECO:0000313" key="2">
    <source>
        <dbReference type="EMBL" id="PJE26818.1"/>
    </source>
</evidence>
<evidence type="ECO:0008006" key="4">
    <source>
        <dbReference type="Google" id="ProtNLM"/>
    </source>
</evidence>
<dbReference type="EMBL" id="PGTD01000018">
    <property type="protein sequence ID" value="PJE26818.1"/>
    <property type="molecule type" value="Genomic_DNA"/>
</dbReference>
<accession>A0ABX4MJI9</accession>
<evidence type="ECO:0000313" key="3">
    <source>
        <dbReference type="Proteomes" id="UP000231702"/>
    </source>
</evidence>
<feature type="region of interest" description="Disordered" evidence="1">
    <location>
        <begin position="94"/>
        <end position="128"/>
    </location>
</feature>
<comment type="caution">
    <text evidence="2">The sequence shown here is derived from an EMBL/GenBank/DDBJ whole genome shotgun (WGS) entry which is preliminary data.</text>
</comment>
<gene>
    <name evidence="2" type="ORF">CVM39_15890</name>
</gene>
<protein>
    <recommendedName>
        <fullName evidence="4">Mu-like prophage FluMu N-terminal domain-containing protein</fullName>
    </recommendedName>
</protein>
<keyword evidence="3" id="KW-1185">Reference proteome</keyword>
<dbReference type="Proteomes" id="UP000231702">
    <property type="component" value="Unassembled WGS sequence"/>
</dbReference>
<proteinExistence type="predicted"/>
<name>A0ABX4MJI9_9RHOB</name>
<evidence type="ECO:0000256" key="1">
    <source>
        <dbReference type="SAM" id="MobiDB-lite"/>
    </source>
</evidence>
<feature type="compositionally biased region" description="Basic and acidic residues" evidence="1">
    <location>
        <begin position="94"/>
        <end position="103"/>
    </location>
</feature>